<proteinExistence type="predicted"/>
<dbReference type="AlphaFoldDB" id="A0A5S9F4K3"/>
<dbReference type="KEGG" id="uam:UABAM_02669"/>
<keyword evidence="2" id="KW-1185">Reference proteome</keyword>
<dbReference type="InterPro" id="IPR036249">
    <property type="entry name" value="Thioredoxin-like_sf"/>
</dbReference>
<name>A0A5S9F4K3_UABAM</name>
<evidence type="ECO:0008006" key="3">
    <source>
        <dbReference type="Google" id="ProtNLM"/>
    </source>
</evidence>
<evidence type="ECO:0000313" key="1">
    <source>
        <dbReference type="EMBL" id="BBM84312.1"/>
    </source>
</evidence>
<dbReference type="Proteomes" id="UP000326354">
    <property type="component" value="Chromosome"/>
</dbReference>
<dbReference type="Gene3D" id="3.40.30.10">
    <property type="entry name" value="Glutaredoxin"/>
    <property type="match status" value="1"/>
</dbReference>
<dbReference type="SUPFAM" id="SSF52833">
    <property type="entry name" value="Thioredoxin-like"/>
    <property type="match status" value="1"/>
</dbReference>
<accession>A0A5S9F4K3</accession>
<dbReference type="EMBL" id="AP019860">
    <property type="protein sequence ID" value="BBM84312.1"/>
    <property type="molecule type" value="Genomic_DNA"/>
</dbReference>
<reference evidence="1 2" key="1">
    <citation type="submission" date="2019-08" db="EMBL/GenBank/DDBJ databases">
        <title>Complete genome sequence of Candidatus Uab amorphum.</title>
        <authorList>
            <person name="Shiratori T."/>
            <person name="Suzuki S."/>
            <person name="Kakizawa Y."/>
            <person name="Ishida K."/>
        </authorList>
    </citation>
    <scope>NUCLEOTIDE SEQUENCE [LARGE SCALE GENOMIC DNA]</scope>
    <source>
        <strain evidence="1 2">SRT547</strain>
    </source>
</reference>
<protein>
    <recommendedName>
        <fullName evidence="3">Thioredoxin domain-containing protein</fullName>
    </recommendedName>
</protein>
<organism evidence="1 2">
    <name type="scientific">Uabimicrobium amorphum</name>
    <dbReference type="NCBI Taxonomy" id="2596890"/>
    <lineage>
        <taxon>Bacteria</taxon>
        <taxon>Pseudomonadati</taxon>
        <taxon>Planctomycetota</taxon>
        <taxon>Candidatus Uabimicrobiia</taxon>
        <taxon>Candidatus Uabimicrobiales</taxon>
        <taxon>Candidatus Uabimicrobiaceae</taxon>
        <taxon>Candidatus Uabimicrobium</taxon>
    </lineage>
</organism>
<dbReference type="RefSeq" id="WP_151968473.1">
    <property type="nucleotide sequence ID" value="NZ_AP019860.1"/>
</dbReference>
<sequence length="109" mass="11836">MVNVAANYSDDQVLIATVDAYVNSELKEYLLGGYPTVRTFSKGKVGGESFVGSKDEGFITAFIDRTIKGNNASPAVARGKLHELKTTAEFENLVKNSQVPVMVKFSASW</sequence>
<gene>
    <name evidence="1" type="ORF">UABAM_02669</name>
</gene>
<dbReference type="CDD" id="cd02961">
    <property type="entry name" value="PDI_a_family"/>
    <property type="match status" value="1"/>
</dbReference>
<evidence type="ECO:0000313" key="2">
    <source>
        <dbReference type="Proteomes" id="UP000326354"/>
    </source>
</evidence>